<dbReference type="PROSITE" id="PS51819">
    <property type="entry name" value="VOC"/>
    <property type="match status" value="1"/>
</dbReference>
<keyword evidence="10" id="KW-1185">Reference proteome</keyword>
<dbReference type="InterPro" id="IPR037523">
    <property type="entry name" value="VOC_core"/>
</dbReference>
<dbReference type="EC" id="4.1.2.14" evidence="5"/>
<evidence type="ECO:0000256" key="2">
    <source>
        <dbReference type="ARBA" id="ARBA00004736"/>
    </source>
</evidence>
<dbReference type="Proteomes" id="UP000036503">
    <property type="component" value="Unassembled WGS sequence"/>
</dbReference>
<dbReference type="NCBIfam" id="TIGR01182">
    <property type="entry name" value="eda"/>
    <property type="match status" value="1"/>
</dbReference>
<dbReference type="SUPFAM" id="SSF51569">
    <property type="entry name" value="Aldolase"/>
    <property type="match status" value="1"/>
</dbReference>
<dbReference type="PATRIC" id="fig|1122219.3.peg.2565"/>
<sequence length="322" mass="34548">MSENMKTIFDIGLVPLVVLDDAADAVPFGRALAAGGIPVAEVTFRTEACLDIIRAMSEQVEGLIVGAGTVHTVQQAADAVAAGATFIVTPAFNPAVTEWCVKKHVDIIPGTVSPADIEAANGFGIEVCKFFPAAAYGGIQTLKALAGPFGHMKFLPTGGVNYDNMNEYLDLPNVAAVGGSFMTPSQMVKDKDWAGIEKACKNAVRHLFDFSLGHIGLHAQDRTEAEMITEGLCGLLLQDKIPGSDNFFAGTVAEICDHPMPGEKGHICIDTRDIPRALAYYKRHGVEVNEDLCFRDDKGDIKVFFLKAIVGGFSIHLRRRAK</sequence>
<dbReference type="PROSITE" id="PS00159">
    <property type="entry name" value="ALDOLASE_KDPG_KHG_1"/>
    <property type="match status" value="1"/>
</dbReference>
<dbReference type="Pfam" id="PF01081">
    <property type="entry name" value="Aldolase"/>
    <property type="match status" value="1"/>
</dbReference>
<dbReference type="PANTHER" id="PTHR30246:SF1">
    <property type="entry name" value="2-DEHYDRO-3-DEOXY-6-PHOSPHOGALACTONATE ALDOLASE-RELATED"/>
    <property type="match status" value="1"/>
</dbReference>
<dbReference type="CDD" id="cd00452">
    <property type="entry name" value="KDPG_aldolase"/>
    <property type="match status" value="1"/>
</dbReference>
<dbReference type="InterPro" id="IPR031337">
    <property type="entry name" value="KDPG/KHG_AS_1"/>
</dbReference>
<evidence type="ECO:0000256" key="4">
    <source>
        <dbReference type="ARBA" id="ARBA00011233"/>
    </source>
</evidence>
<evidence type="ECO:0000256" key="5">
    <source>
        <dbReference type="ARBA" id="ARBA00013063"/>
    </source>
</evidence>
<evidence type="ECO:0000256" key="1">
    <source>
        <dbReference type="ARBA" id="ARBA00000654"/>
    </source>
</evidence>
<dbReference type="PANTHER" id="PTHR30246">
    <property type="entry name" value="2-KETO-3-DEOXY-6-PHOSPHOGLUCONATE ALDOLASE"/>
    <property type="match status" value="1"/>
</dbReference>
<evidence type="ECO:0000313" key="10">
    <source>
        <dbReference type="Proteomes" id="UP000036503"/>
    </source>
</evidence>
<proteinExistence type="inferred from homology"/>
<comment type="catalytic activity">
    <reaction evidence="1">
        <text>2-dehydro-3-deoxy-6-phospho-D-gluconate = D-glyceraldehyde 3-phosphate + pyruvate</text>
        <dbReference type="Rhea" id="RHEA:17089"/>
        <dbReference type="ChEBI" id="CHEBI:15361"/>
        <dbReference type="ChEBI" id="CHEBI:57569"/>
        <dbReference type="ChEBI" id="CHEBI:59776"/>
        <dbReference type="EC" id="4.1.2.14"/>
    </reaction>
</comment>
<feature type="domain" description="VOC" evidence="8">
    <location>
        <begin position="211"/>
        <end position="320"/>
    </location>
</feature>
<comment type="pathway">
    <text evidence="2">Carbohydrate acid metabolism; 2-dehydro-3-deoxy-D-gluconate degradation; D-glyceraldehyde 3-phosphate and pyruvate from 2-dehydro-3-deoxy-D-gluconate: step 2/2.</text>
</comment>
<comment type="similarity">
    <text evidence="3">Belongs to the KHG/KDPG aldolase family.</text>
</comment>
<dbReference type="InterPro" id="IPR013785">
    <property type="entry name" value="Aldolase_TIM"/>
</dbReference>
<dbReference type="STRING" id="39029.BSR42_12355"/>
<evidence type="ECO:0000259" key="8">
    <source>
        <dbReference type="PROSITE" id="PS51819"/>
    </source>
</evidence>
<comment type="caution">
    <text evidence="9">The sequence shown here is derived from an EMBL/GenBank/DDBJ whole genome shotgun (WGS) entry which is preliminary data.</text>
</comment>
<dbReference type="EMBL" id="LEKT01000052">
    <property type="protein sequence ID" value="KMO85655.1"/>
    <property type="molecule type" value="Genomic_DNA"/>
</dbReference>
<dbReference type="AlphaFoldDB" id="A0A0J6WQG4"/>
<evidence type="ECO:0000256" key="3">
    <source>
        <dbReference type="ARBA" id="ARBA00006906"/>
    </source>
</evidence>
<evidence type="ECO:0000256" key="6">
    <source>
        <dbReference type="ARBA" id="ARBA00023239"/>
    </source>
</evidence>
<accession>A0A0J6WQG4</accession>
<keyword evidence="7" id="KW-0119">Carbohydrate metabolism</keyword>
<evidence type="ECO:0000256" key="7">
    <source>
        <dbReference type="ARBA" id="ARBA00023277"/>
    </source>
</evidence>
<reference evidence="9 10" key="1">
    <citation type="submission" date="2015-06" db="EMBL/GenBank/DDBJ databases">
        <title>Draft genome sequence of beer spoilage bacterium Megasphaera cerevisiae type strain 20462.</title>
        <authorList>
            <person name="Kutumbaka K."/>
            <person name="Pasmowitz J."/>
            <person name="Mategko J."/>
            <person name="Reyes D."/>
            <person name="Friedrich A."/>
            <person name="Han S."/>
            <person name="Martens-Habbena W."/>
            <person name="Neal-McKinney J."/>
            <person name="Janagama H.K."/>
            <person name="Nadala C."/>
            <person name="Samadpour M."/>
        </authorList>
    </citation>
    <scope>NUCLEOTIDE SEQUENCE [LARGE SCALE GENOMIC DNA]</scope>
    <source>
        <strain evidence="9 10">DSM 20462</strain>
    </source>
</reference>
<organism evidence="9 10">
    <name type="scientific">Megasphaera cerevisiae DSM 20462</name>
    <dbReference type="NCBI Taxonomy" id="1122219"/>
    <lineage>
        <taxon>Bacteria</taxon>
        <taxon>Bacillati</taxon>
        <taxon>Bacillota</taxon>
        <taxon>Negativicutes</taxon>
        <taxon>Veillonellales</taxon>
        <taxon>Veillonellaceae</taxon>
        <taxon>Megasphaera</taxon>
    </lineage>
</organism>
<comment type="subunit">
    <text evidence="4">Homotrimer.</text>
</comment>
<dbReference type="InterPro" id="IPR000887">
    <property type="entry name" value="Aldlse_KDPG_KHG"/>
</dbReference>
<dbReference type="GO" id="GO:0008675">
    <property type="term" value="F:2-dehydro-3-deoxy-phosphogluconate aldolase activity"/>
    <property type="evidence" value="ECO:0007669"/>
    <property type="project" value="UniProtKB-EC"/>
</dbReference>
<protein>
    <recommendedName>
        <fullName evidence="5">2-dehydro-3-deoxy-phosphogluconate aldolase</fullName>
        <ecNumber evidence="5">4.1.2.14</ecNumber>
    </recommendedName>
</protein>
<name>A0A0J6WQG4_9FIRM</name>
<dbReference type="Gene3D" id="3.20.20.70">
    <property type="entry name" value="Aldolase class I"/>
    <property type="match status" value="1"/>
</dbReference>
<evidence type="ECO:0000313" key="9">
    <source>
        <dbReference type="EMBL" id="KMO85655.1"/>
    </source>
</evidence>
<gene>
    <name evidence="9" type="ORF">AB840_12445</name>
</gene>
<keyword evidence="6" id="KW-0456">Lyase</keyword>
<dbReference type="InParanoid" id="A0A0J6WQG4"/>